<evidence type="ECO:0000313" key="2">
    <source>
        <dbReference type="EMBL" id="OII75281.1"/>
    </source>
</evidence>
<name>A0A1J4MM08_9CRYT</name>
<organism evidence="2 3">
    <name type="scientific">Cryptosporidium ubiquitum</name>
    <dbReference type="NCBI Taxonomy" id="857276"/>
    <lineage>
        <taxon>Eukaryota</taxon>
        <taxon>Sar</taxon>
        <taxon>Alveolata</taxon>
        <taxon>Apicomplexa</taxon>
        <taxon>Conoidasida</taxon>
        <taxon>Coccidia</taxon>
        <taxon>Eucoccidiorida</taxon>
        <taxon>Eimeriorina</taxon>
        <taxon>Cryptosporidiidae</taxon>
        <taxon>Cryptosporidium</taxon>
    </lineage>
</organism>
<dbReference type="Proteomes" id="UP000186176">
    <property type="component" value="Unassembled WGS sequence"/>
</dbReference>
<feature type="compositionally biased region" description="Basic and acidic residues" evidence="1">
    <location>
        <begin position="796"/>
        <end position="805"/>
    </location>
</feature>
<dbReference type="RefSeq" id="XP_028876293.1">
    <property type="nucleotide sequence ID" value="XM_029020774.1"/>
</dbReference>
<dbReference type="VEuPathDB" id="CryptoDB:cubi_03760"/>
<proteinExistence type="predicted"/>
<protein>
    <submittedName>
        <fullName evidence="2">Uncharacterized protein</fullName>
    </submittedName>
</protein>
<comment type="caution">
    <text evidence="2">The sequence shown here is derived from an EMBL/GenBank/DDBJ whole genome shotgun (WGS) entry which is preliminary data.</text>
</comment>
<reference evidence="2 3" key="1">
    <citation type="submission" date="2016-10" db="EMBL/GenBank/DDBJ databases">
        <title>Reductive evolution of mitochondrial metabolism and differential evolution of invasion-related proteins in Cryptosporidium.</title>
        <authorList>
            <person name="Liu S."/>
            <person name="Roellig D.M."/>
            <person name="Guo Y."/>
            <person name="Li N."/>
            <person name="Frace M.A."/>
            <person name="Tang K."/>
            <person name="Zhang L."/>
            <person name="Feng Y."/>
            <person name="Xiao L."/>
        </authorList>
    </citation>
    <scope>NUCLEOTIDE SEQUENCE [LARGE SCALE GENOMIC DNA]</scope>
    <source>
        <strain evidence="2">39726</strain>
    </source>
</reference>
<sequence length="839" mass="97809">MYLFIRLSLNLCDYMTLRTVVGKVFVNRQLSLKYRSLILGLILVLLSILGRVYSEEENSLDINELNRNVVFTENFFLKHMPDAIKGEEEELEGLNEVEKASDVSLIPLDEGFALDLDSRTMTRDAADKERNELKEQGEKVVRAHDDELSLVDQSEEGDEDELAGKTARLDDTDPGSEEQKKILKYDTEMKKKLLKLRRKHKYKDIPFGPQAPHLAMVDIFGVTGDDKADPFMEIYGLESRYDAERDLEDYEKLHKSIVNPTRFTERKIWGYDREGNPIFSNKVWLEQKMAGKVRELSDGLKKKRMEYVFPQKVYSTDGFLDEFGTFGVKSLLDKFRFKQENKSKEIRKKKPVSRLKEPEIVKKDIVSGSGRSSSDKYINWQVARRAINLEARNRMLKDFEGVEDLTGVINTMNSNNPDKQRKDAEKLFWDYYSKKKQKQNVKRKEIYDLEISVPKISFSFLPKKTLFGWREVLFDHAMESIGKYDPRASQRYDALLGSDQVKGIPPSRIIADMSSEAIRRPKSHRLFRNPIKGFKNMFCERLEKKYREYVADVLQLRAEDSTYNELIDLSNKYETRQDWLSQFENSWVFIPQGKAIPDDISDNKGGNEKADNEYEKELLSLELDTIPASEIEIFMRQHIKEDILFPDEDEAEEAKEAMFRKIIRETAEYNENQPYKLPHRPRASRLLPVNDGYNPAEALRQKESFNTKTTILKQGRVVADPIEKKKIKILEKGERKRVEAGLDREEYRRNLERQIVQDSELYLNEEKEKPFNNRKKSAKNGLNQAGILENEYVYKDEGRGPRMKDPPFSTDAVSSTKTPYRKNPIHKTVFDNYSGIDDT</sequence>
<accession>A0A1J4MM08</accession>
<keyword evidence="3" id="KW-1185">Reference proteome</keyword>
<dbReference type="GeneID" id="39980553"/>
<feature type="region of interest" description="Disordered" evidence="1">
    <location>
        <begin position="796"/>
        <end position="823"/>
    </location>
</feature>
<feature type="compositionally biased region" description="Basic and acidic residues" evidence="1">
    <location>
        <begin position="167"/>
        <end position="178"/>
    </location>
</feature>
<dbReference type="OrthoDB" id="339298at2759"/>
<dbReference type="EMBL" id="LRBP01000003">
    <property type="protein sequence ID" value="OII75281.1"/>
    <property type="molecule type" value="Genomic_DNA"/>
</dbReference>
<gene>
    <name evidence="2" type="ORF">cubi_03760</name>
</gene>
<evidence type="ECO:0000256" key="1">
    <source>
        <dbReference type="SAM" id="MobiDB-lite"/>
    </source>
</evidence>
<evidence type="ECO:0000313" key="3">
    <source>
        <dbReference type="Proteomes" id="UP000186176"/>
    </source>
</evidence>
<dbReference type="AlphaFoldDB" id="A0A1J4MM08"/>
<feature type="region of interest" description="Disordered" evidence="1">
    <location>
        <begin position="146"/>
        <end position="178"/>
    </location>
</feature>